<dbReference type="InterPro" id="IPR050307">
    <property type="entry name" value="Sterol_Desaturase_Related"/>
</dbReference>
<keyword evidence="4 5" id="KW-0472">Membrane</keyword>
<feature type="transmembrane region" description="Helical" evidence="5">
    <location>
        <begin position="12"/>
        <end position="37"/>
    </location>
</feature>
<sequence length="298" mass="34215">MASLYPSRTEATLKFCTLLTRGPFLCALVSHAVYPLYLKLINRLQWSDAAVFALVTSLSHSIPYVVTHSFFALCDKFGWFKRHRLPRKQAQLPSKQLIVRTLIQAAVGQLTTPVIAYLMYKHVLRSPTSQNAPMPSLTKTWAHFAGATMVNEIGFYTVHRILHEFPWLYKNIHKQHHQYIGTISIAAEYAALPEEIFAATLPTIGYMMWARVPFPIFAVWLINRLIETYESHSGYCFRDTWPARWFGLLNAERAEFHDYHHTANVGNFGTNIFLDYLLGTMTPFLESKQRAATQKNTN</sequence>
<dbReference type="Proteomes" id="UP000051952">
    <property type="component" value="Unassembled WGS sequence"/>
</dbReference>
<proteinExistence type="predicted"/>
<evidence type="ECO:0000256" key="4">
    <source>
        <dbReference type="ARBA" id="ARBA00023136"/>
    </source>
</evidence>
<accession>A0A0S4JXU3</accession>
<evidence type="ECO:0000256" key="5">
    <source>
        <dbReference type="SAM" id="Phobius"/>
    </source>
</evidence>
<organism evidence="7 8">
    <name type="scientific">Bodo saltans</name>
    <name type="common">Flagellated protozoan</name>
    <dbReference type="NCBI Taxonomy" id="75058"/>
    <lineage>
        <taxon>Eukaryota</taxon>
        <taxon>Discoba</taxon>
        <taxon>Euglenozoa</taxon>
        <taxon>Kinetoplastea</taxon>
        <taxon>Metakinetoplastina</taxon>
        <taxon>Eubodonida</taxon>
        <taxon>Bodonidae</taxon>
        <taxon>Bodo</taxon>
    </lineage>
</organism>
<dbReference type="GO" id="GO:0016020">
    <property type="term" value="C:membrane"/>
    <property type="evidence" value="ECO:0007669"/>
    <property type="project" value="UniProtKB-SubCell"/>
</dbReference>
<comment type="subcellular location">
    <subcellularLocation>
        <location evidence="1">Membrane</location>
    </subcellularLocation>
</comment>
<evidence type="ECO:0000259" key="6">
    <source>
        <dbReference type="Pfam" id="PF04116"/>
    </source>
</evidence>
<dbReference type="InterPro" id="IPR006694">
    <property type="entry name" value="Fatty_acid_hydroxylase"/>
</dbReference>
<dbReference type="GO" id="GO:0008610">
    <property type="term" value="P:lipid biosynthetic process"/>
    <property type="evidence" value="ECO:0007669"/>
    <property type="project" value="InterPro"/>
</dbReference>
<evidence type="ECO:0000313" key="7">
    <source>
        <dbReference type="EMBL" id="CUG93405.1"/>
    </source>
</evidence>
<evidence type="ECO:0000313" key="8">
    <source>
        <dbReference type="Proteomes" id="UP000051952"/>
    </source>
</evidence>
<keyword evidence="8" id="KW-1185">Reference proteome</keyword>
<dbReference type="Pfam" id="PF04116">
    <property type="entry name" value="FA_hydroxylase"/>
    <property type="match status" value="1"/>
</dbReference>
<name>A0A0S4JXU3_BODSA</name>
<dbReference type="OMA" id="QYAHPIE"/>
<dbReference type="GO" id="GO:0005506">
    <property type="term" value="F:iron ion binding"/>
    <property type="evidence" value="ECO:0007669"/>
    <property type="project" value="InterPro"/>
</dbReference>
<dbReference type="PANTHER" id="PTHR11863">
    <property type="entry name" value="STEROL DESATURASE"/>
    <property type="match status" value="1"/>
</dbReference>
<keyword evidence="3 5" id="KW-1133">Transmembrane helix</keyword>
<evidence type="ECO:0000256" key="2">
    <source>
        <dbReference type="ARBA" id="ARBA00022692"/>
    </source>
</evidence>
<protein>
    <submittedName>
        <fullName evidence="7">C-4 sterol methyl oxidase, putative</fullName>
    </submittedName>
</protein>
<feature type="domain" description="Fatty acid hydroxylase" evidence="6">
    <location>
        <begin position="146"/>
        <end position="280"/>
    </location>
</feature>
<reference evidence="8" key="1">
    <citation type="submission" date="2015-09" db="EMBL/GenBank/DDBJ databases">
        <authorList>
            <consortium name="Pathogen Informatics"/>
        </authorList>
    </citation>
    <scope>NUCLEOTIDE SEQUENCE [LARGE SCALE GENOMIC DNA]</scope>
    <source>
        <strain evidence="8">Lake Konstanz</strain>
    </source>
</reference>
<dbReference type="VEuPathDB" id="TriTrypDB:BSAL_42715"/>
<evidence type="ECO:0000256" key="1">
    <source>
        <dbReference type="ARBA" id="ARBA00004370"/>
    </source>
</evidence>
<dbReference type="GO" id="GO:0016491">
    <property type="term" value="F:oxidoreductase activity"/>
    <property type="evidence" value="ECO:0007669"/>
    <property type="project" value="InterPro"/>
</dbReference>
<evidence type="ECO:0000256" key="3">
    <source>
        <dbReference type="ARBA" id="ARBA00022989"/>
    </source>
</evidence>
<keyword evidence="2 5" id="KW-0812">Transmembrane</keyword>
<dbReference type="OrthoDB" id="1658724at2759"/>
<dbReference type="EMBL" id="CYKH01002151">
    <property type="protein sequence ID" value="CUG93405.1"/>
    <property type="molecule type" value="Genomic_DNA"/>
</dbReference>
<gene>
    <name evidence="7" type="ORF">BSAL_42715</name>
</gene>
<feature type="transmembrane region" description="Helical" evidence="5">
    <location>
        <begin position="49"/>
        <end position="74"/>
    </location>
</feature>
<dbReference type="AlphaFoldDB" id="A0A0S4JXU3"/>